<gene>
    <name evidence="7" type="ORF">AFUS01_LOCUS20201</name>
</gene>
<keyword evidence="5" id="KW-0408">Iron</keyword>
<reference evidence="7" key="1">
    <citation type="submission" date="2021-06" db="EMBL/GenBank/DDBJ databases">
        <authorList>
            <person name="Hodson N. C."/>
            <person name="Mongue J. A."/>
            <person name="Jaron S. K."/>
        </authorList>
    </citation>
    <scope>NUCLEOTIDE SEQUENCE</scope>
</reference>
<dbReference type="GO" id="GO:0008395">
    <property type="term" value="F:steroid hydroxylase activity"/>
    <property type="evidence" value="ECO:0007669"/>
    <property type="project" value="TreeGrafter"/>
</dbReference>
<dbReference type="EMBL" id="CAJVCH010216509">
    <property type="protein sequence ID" value="CAG7731625.1"/>
    <property type="molecule type" value="Genomic_DNA"/>
</dbReference>
<protein>
    <submittedName>
        <fullName evidence="7">Uncharacterized protein</fullName>
    </submittedName>
</protein>
<dbReference type="Pfam" id="PF00067">
    <property type="entry name" value="p450"/>
    <property type="match status" value="1"/>
</dbReference>
<evidence type="ECO:0000256" key="3">
    <source>
        <dbReference type="ARBA" id="ARBA00022723"/>
    </source>
</evidence>
<keyword evidence="4" id="KW-0560">Oxidoreductase</keyword>
<evidence type="ECO:0000256" key="2">
    <source>
        <dbReference type="ARBA" id="ARBA00022617"/>
    </source>
</evidence>
<proteinExistence type="inferred from homology"/>
<sequence>CSILKILEFGSLHEFLSPLTTLLAGILIILVLATLVLYARWHYGVLESMEVPVVPPTFLFGSLPDLHRRVTHDEDMKHFKKYGPIYGVYEGRQPVLYVCDPELIKRITVDDFGYFKDRRQIDFGDEYFNEIFDFLKYEKWKIVRQQLLSAFTPAKLNRMKIGMNNAITELIETLDLKCGIEGRANIDVQEEITSYNLSFSFQNLYGRMISSDDNFIRRAVETALGQNETFSMLYSLSRKNFRNK</sequence>
<comment type="caution">
    <text evidence="7">The sequence shown here is derived from an EMBL/GenBank/DDBJ whole genome shotgun (WGS) entry which is preliminary data.</text>
</comment>
<dbReference type="GO" id="GO:0005506">
    <property type="term" value="F:iron ion binding"/>
    <property type="evidence" value="ECO:0007669"/>
    <property type="project" value="InterPro"/>
</dbReference>
<dbReference type="PANTHER" id="PTHR24302">
    <property type="entry name" value="CYTOCHROME P450 FAMILY 3"/>
    <property type="match status" value="1"/>
</dbReference>
<accession>A0A8J2K2H8</accession>
<dbReference type="InterPro" id="IPR001128">
    <property type="entry name" value="Cyt_P450"/>
</dbReference>
<feature type="non-terminal residue" evidence="7">
    <location>
        <position position="1"/>
    </location>
</feature>
<feature type="transmembrane region" description="Helical" evidence="6">
    <location>
        <begin position="15"/>
        <end position="39"/>
    </location>
</feature>
<evidence type="ECO:0000256" key="5">
    <source>
        <dbReference type="ARBA" id="ARBA00023004"/>
    </source>
</evidence>
<evidence type="ECO:0000256" key="6">
    <source>
        <dbReference type="SAM" id="Phobius"/>
    </source>
</evidence>
<evidence type="ECO:0000313" key="7">
    <source>
        <dbReference type="EMBL" id="CAG7731625.1"/>
    </source>
</evidence>
<evidence type="ECO:0000256" key="1">
    <source>
        <dbReference type="ARBA" id="ARBA00010617"/>
    </source>
</evidence>
<name>A0A8J2K2H8_9HEXA</name>
<dbReference type="PANTHER" id="PTHR24302:SF15">
    <property type="entry name" value="FATTY-ACID PEROXYGENASE"/>
    <property type="match status" value="1"/>
</dbReference>
<keyword evidence="3" id="KW-0479">Metal-binding</keyword>
<dbReference type="InterPro" id="IPR050705">
    <property type="entry name" value="Cytochrome_P450_3A"/>
</dbReference>
<organism evidence="7 8">
    <name type="scientific">Allacma fusca</name>
    <dbReference type="NCBI Taxonomy" id="39272"/>
    <lineage>
        <taxon>Eukaryota</taxon>
        <taxon>Metazoa</taxon>
        <taxon>Ecdysozoa</taxon>
        <taxon>Arthropoda</taxon>
        <taxon>Hexapoda</taxon>
        <taxon>Collembola</taxon>
        <taxon>Symphypleona</taxon>
        <taxon>Sminthuridae</taxon>
        <taxon>Allacma</taxon>
    </lineage>
</organism>
<dbReference type="GO" id="GO:0020037">
    <property type="term" value="F:heme binding"/>
    <property type="evidence" value="ECO:0007669"/>
    <property type="project" value="InterPro"/>
</dbReference>
<keyword evidence="6" id="KW-0812">Transmembrane</keyword>
<dbReference type="Proteomes" id="UP000708208">
    <property type="component" value="Unassembled WGS sequence"/>
</dbReference>
<keyword evidence="6" id="KW-0472">Membrane</keyword>
<dbReference type="AlphaFoldDB" id="A0A8J2K2H8"/>
<evidence type="ECO:0000256" key="4">
    <source>
        <dbReference type="ARBA" id="ARBA00023002"/>
    </source>
</evidence>
<comment type="similarity">
    <text evidence="1">Belongs to the cytochrome P450 family.</text>
</comment>
<dbReference type="OrthoDB" id="2789670at2759"/>
<keyword evidence="6" id="KW-1133">Transmembrane helix</keyword>
<evidence type="ECO:0000313" key="8">
    <source>
        <dbReference type="Proteomes" id="UP000708208"/>
    </source>
</evidence>
<dbReference type="GO" id="GO:0016705">
    <property type="term" value="F:oxidoreductase activity, acting on paired donors, with incorporation or reduction of molecular oxygen"/>
    <property type="evidence" value="ECO:0007669"/>
    <property type="project" value="InterPro"/>
</dbReference>
<keyword evidence="2" id="KW-0349">Heme</keyword>
<keyword evidence="8" id="KW-1185">Reference proteome</keyword>